<reference evidence="6 7" key="1">
    <citation type="submission" date="2016-11" db="EMBL/GenBank/DDBJ databases">
        <title>Trade-off between light-utilization and light-protection in marine flavobacteria.</title>
        <authorList>
            <person name="Kumagai Y."/>
        </authorList>
    </citation>
    <scope>NUCLEOTIDE SEQUENCE [LARGE SCALE GENOMIC DNA]</scope>
    <source>
        <strain evidence="6 7">NBRC 107125</strain>
    </source>
</reference>
<dbReference type="InterPro" id="IPR036714">
    <property type="entry name" value="SDH_sf"/>
</dbReference>
<dbReference type="RefSeq" id="WP_085759524.1">
    <property type="nucleotide sequence ID" value="NZ_CP019343.1"/>
</dbReference>
<dbReference type="Proteomes" id="UP000193450">
    <property type="component" value="Chromosome"/>
</dbReference>
<dbReference type="Pfam" id="PF03937">
    <property type="entry name" value="Sdh5"/>
    <property type="match status" value="1"/>
</dbReference>
<comment type="similarity">
    <text evidence="2">Belongs to the SdhE FAD assembly factor family.</text>
</comment>
<dbReference type="STRING" id="716816.BST96_15240"/>
<evidence type="ECO:0000313" key="7">
    <source>
        <dbReference type="Proteomes" id="UP000193450"/>
    </source>
</evidence>
<dbReference type="KEGG" id="osg:BST96_15240"/>
<dbReference type="InterPro" id="IPR005631">
    <property type="entry name" value="SDH"/>
</dbReference>
<evidence type="ECO:0000256" key="3">
    <source>
        <dbReference type="ARBA" id="ARBA00019418"/>
    </source>
</evidence>
<gene>
    <name evidence="6" type="ORF">BST96_15240</name>
</gene>
<organism evidence="6 7">
    <name type="scientific">Oceanicoccus sagamiensis</name>
    <dbReference type="NCBI Taxonomy" id="716816"/>
    <lineage>
        <taxon>Bacteria</taxon>
        <taxon>Pseudomonadati</taxon>
        <taxon>Pseudomonadota</taxon>
        <taxon>Gammaproteobacteria</taxon>
        <taxon>Cellvibrionales</taxon>
        <taxon>Spongiibacteraceae</taxon>
        <taxon>Oceanicoccus</taxon>
    </lineage>
</organism>
<proteinExistence type="inferred from homology"/>
<dbReference type="SUPFAM" id="SSF109910">
    <property type="entry name" value="YgfY-like"/>
    <property type="match status" value="1"/>
</dbReference>
<evidence type="ECO:0000256" key="2">
    <source>
        <dbReference type="ARBA" id="ARBA00008571"/>
    </source>
</evidence>
<dbReference type="EMBL" id="CP019343">
    <property type="protein sequence ID" value="ARN75347.1"/>
    <property type="molecule type" value="Genomic_DNA"/>
</dbReference>
<dbReference type="PANTHER" id="PTHR39585">
    <property type="entry name" value="FAD ASSEMBLY FACTOR SDHE"/>
    <property type="match status" value="1"/>
</dbReference>
<keyword evidence="7" id="KW-1185">Reference proteome</keyword>
<evidence type="ECO:0000256" key="5">
    <source>
        <dbReference type="ARBA" id="ARBA00023186"/>
    </source>
</evidence>
<dbReference type="GO" id="GO:0006105">
    <property type="term" value="P:succinate metabolic process"/>
    <property type="evidence" value="ECO:0007669"/>
    <property type="project" value="TreeGrafter"/>
</dbReference>
<dbReference type="PANTHER" id="PTHR39585:SF1">
    <property type="entry name" value="FAD ASSEMBLY FACTOR SDHE"/>
    <property type="match status" value="1"/>
</dbReference>
<evidence type="ECO:0000256" key="1">
    <source>
        <dbReference type="ARBA" id="ARBA00004496"/>
    </source>
</evidence>
<comment type="subcellular location">
    <subcellularLocation>
        <location evidence="1">Cytoplasm</location>
    </subcellularLocation>
</comment>
<dbReference type="GO" id="GO:0005737">
    <property type="term" value="C:cytoplasm"/>
    <property type="evidence" value="ECO:0007669"/>
    <property type="project" value="UniProtKB-SubCell"/>
</dbReference>
<evidence type="ECO:0000256" key="4">
    <source>
        <dbReference type="ARBA" id="ARBA00022490"/>
    </source>
</evidence>
<dbReference type="AlphaFoldDB" id="A0A1X9NKI0"/>
<accession>A0A1X9NKI0</accession>
<dbReference type="InterPro" id="IPR050531">
    <property type="entry name" value="SdhE_FAD_assembly_factor"/>
</dbReference>
<protein>
    <recommendedName>
        <fullName evidence="3">FAD assembly factor SdhE</fullName>
    </recommendedName>
</protein>
<dbReference type="Gene3D" id="1.10.150.250">
    <property type="entry name" value="Flavinator of succinate dehydrogenase"/>
    <property type="match status" value="1"/>
</dbReference>
<keyword evidence="4" id="KW-0963">Cytoplasm</keyword>
<keyword evidence="5" id="KW-0143">Chaperone</keyword>
<evidence type="ECO:0000313" key="6">
    <source>
        <dbReference type="EMBL" id="ARN75347.1"/>
    </source>
</evidence>
<name>A0A1X9NKI0_9GAMM</name>
<sequence>MISDSDYNRLLWASRRGMLELDLIMVPFVENCFKSLDELNQQRFINLLESEDNDLFAWFLGRGLPEDPELAAIVQQIIDYSRSKAQ</sequence>
<dbReference type="OrthoDB" id="9180899at2"/>